<dbReference type="GO" id="GO:0009579">
    <property type="term" value="C:thylakoid"/>
    <property type="evidence" value="ECO:0007669"/>
    <property type="project" value="TreeGrafter"/>
</dbReference>
<reference evidence="3" key="1">
    <citation type="submission" date="2021-03" db="EMBL/GenBank/DDBJ databases">
        <authorList>
            <person name="Li Z."/>
            <person name="Yang C."/>
        </authorList>
    </citation>
    <scope>NUCLEOTIDE SEQUENCE</scope>
    <source>
        <strain evidence="3">Dzin_1.0</strain>
        <tissue evidence="3">Leaf</tissue>
    </source>
</reference>
<gene>
    <name evidence="3" type="ORF">J5N97_020576</name>
</gene>
<comment type="caution">
    <text evidence="3">The sequence shown here is derived from an EMBL/GenBank/DDBJ whole genome shotgun (WGS) entry which is preliminary data.</text>
</comment>
<dbReference type="InterPro" id="IPR057612">
    <property type="entry name" value="Ig_PIFI"/>
</dbReference>
<name>A0A9D5HDT8_9LILI</name>
<keyword evidence="4" id="KW-1185">Reference proteome</keyword>
<reference evidence="3" key="2">
    <citation type="journal article" date="2022" name="Hortic Res">
        <title>The genome of Dioscorea zingiberensis sheds light on the biosynthesis, origin and evolution of the medicinally important diosgenin saponins.</title>
        <authorList>
            <person name="Li Y."/>
            <person name="Tan C."/>
            <person name="Li Z."/>
            <person name="Guo J."/>
            <person name="Li S."/>
            <person name="Chen X."/>
            <person name="Wang C."/>
            <person name="Dai X."/>
            <person name="Yang H."/>
            <person name="Song W."/>
            <person name="Hou L."/>
            <person name="Xu J."/>
            <person name="Tong Z."/>
            <person name="Xu A."/>
            <person name="Yuan X."/>
            <person name="Wang W."/>
            <person name="Yang Q."/>
            <person name="Chen L."/>
            <person name="Sun Z."/>
            <person name="Wang K."/>
            <person name="Pan B."/>
            <person name="Chen J."/>
            <person name="Bao Y."/>
            <person name="Liu F."/>
            <person name="Qi X."/>
            <person name="Gang D.R."/>
            <person name="Wen J."/>
            <person name="Li J."/>
        </authorList>
    </citation>
    <scope>NUCLEOTIDE SEQUENCE</scope>
    <source>
        <strain evidence="3">Dzin_1.0</strain>
    </source>
</reference>
<proteinExistence type="predicted"/>
<evidence type="ECO:0000313" key="4">
    <source>
        <dbReference type="Proteomes" id="UP001085076"/>
    </source>
</evidence>
<feature type="domain" description="PIFI-like Ig-like" evidence="2">
    <location>
        <begin position="80"/>
        <end position="209"/>
    </location>
</feature>
<dbReference type="PANTHER" id="PTHR32429">
    <property type="match status" value="1"/>
</dbReference>
<organism evidence="3 4">
    <name type="scientific">Dioscorea zingiberensis</name>
    <dbReference type="NCBI Taxonomy" id="325984"/>
    <lineage>
        <taxon>Eukaryota</taxon>
        <taxon>Viridiplantae</taxon>
        <taxon>Streptophyta</taxon>
        <taxon>Embryophyta</taxon>
        <taxon>Tracheophyta</taxon>
        <taxon>Spermatophyta</taxon>
        <taxon>Magnoliopsida</taxon>
        <taxon>Liliopsida</taxon>
        <taxon>Dioscoreales</taxon>
        <taxon>Dioscoreaceae</taxon>
        <taxon>Dioscorea</taxon>
    </lineage>
</organism>
<sequence length="261" mass="29006">MAATSGASFHSSSPLLLPPRSNPSFAQWNSLPSAPDSFGGAYSLRHHTNQRFTRTMRKVNTVAIPSYVEETKECFLPTWSDFDLGRSPIYWKTSNGLPPSSGQDLKLFYNPSATKLVPNDEFGFAFNGGFNQPIMCGGQPRIMTRKNRGKADPPIYTIKIRVPIHAVNLIFSFTNGVDWDGPYRLLFEVPKRWRNKPISFFNEGLAEELNKEGACDRAIFPDSNIVITSCEIGTLYAEGGDRCNLDLVPGTPIHFRVAATP</sequence>
<dbReference type="EMBL" id="JAGGNH010000005">
    <property type="protein sequence ID" value="KAJ0972617.1"/>
    <property type="molecule type" value="Genomic_DNA"/>
</dbReference>
<dbReference type="OrthoDB" id="1900123at2759"/>
<evidence type="ECO:0000259" key="2">
    <source>
        <dbReference type="Pfam" id="PF25419"/>
    </source>
</evidence>
<dbReference type="GO" id="GO:0010478">
    <property type="term" value="P:chlororespiration"/>
    <property type="evidence" value="ECO:0007669"/>
    <property type="project" value="TreeGrafter"/>
</dbReference>
<accession>A0A9D5HDT8</accession>
<comment type="subcellular location">
    <subcellularLocation>
        <location evidence="1">Plastid</location>
        <location evidence="1">Chloroplast stroma</location>
    </subcellularLocation>
</comment>
<dbReference type="Pfam" id="PF25419">
    <property type="entry name" value="Ig_PIFI"/>
    <property type="match status" value="1"/>
</dbReference>
<protein>
    <recommendedName>
        <fullName evidence="2">PIFI-like Ig-like domain-containing protein</fullName>
    </recommendedName>
</protein>
<dbReference type="AlphaFoldDB" id="A0A9D5HDT8"/>
<evidence type="ECO:0000256" key="1">
    <source>
        <dbReference type="ARBA" id="ARBA00004470"/>
    </source>
</evidence>
<dbReference type="GO" id="GO:0009570">
    <property type="term" value="C:chloroplast stroma"/>
    <property type="evidence" value="ECO:0007669"/>
    <property type="project" value="UniProtKB-SubCell"/>
</dbReference>
<dbReference type="InterPro" id="IPR044960">
    <property type="entry name" value="RCA-like"/>
</dbReference>
<dbReference type="PANTHER" id="PTHR32429:SF9">
    <property type="entry name" value="PROTEIN POST-ILLUMINATION CHLOROPHYLL FLUORESCENCE INCREASE, CHLOROPLASTIC"/>
    <property type="match status" value="1"/>
</dbReference>
<dbReference type="Proteomes" id="UP001085076">
    <property type="component" value="Miscellaneous, Linkage group lg05"/>
</dbReference>
<evidence type="ECO:0000313" key="3">
    <source>
        <dbReference type="EMBL" id="KAJ0972617.1"/>
    </source>
</evidence>